<dbReference type="GO" id="GO:0002953">
    <property type="term" value="F:5'-deoxynucleotidase activity"/>
    <property type="evidence" value="ECO:0007669"/>
    <property type="project" value="UniProtKB-EC"/>
</dbReference>
<comment type="subunit">
    <text evidence="4">Homodimer.</text>
</comment>
<evidence type="ECO:0000256" key="2">
    <source>
        <dbReference type="ARBA" id="ARBA00001936"/>
    </source>
</evidence>
<dbReference type="Gene3D" id="1.10.3210.10">
    <property type="entry name" value="Hypothetical protein af1432"/>
    <property type="match status" value="1"/>
</dbReference>
<dbReference type="PANTHER" id="PTHR11845">
    <property type="entry name" value="5'-DEOXYNUCLEOTIDASE HDDC2"/>
    <property type="match status" value="1"/>
</dbReference>
<dbReference type="SMART" id="SM00471">
    <property type="entry name" value="HDc"/>
    <property type="match status" value="1"/>
</dbReference>
<keyword evidence="7" id="KW-0378">Hydrolase</keyword>
<dbReference type="RefSeq" id="WP_138458480.1">
    <property type="nucleotide sequence ID" value="NZ_VBUU01000036.1"/>
</dbReference>
<gene>
    <name evidence="9" type="ORF">FEK35_26155</name>
</gene>
<dbReference type="InterPro" id="IPR039356">
    <property type="entry name" value="YfbR/HDDC2"/>
</dbReference>
<dbReference type="InterPro" id="IPR006674">
    <property type="entry name" value="HD_domain"/>
</dbReference>
<dbReference type="EC" id="3.1.3.89" evidence="5"/>
<evidence type="ECO:0000259" key="8">
    <source>
        <dbReference type="SMART" id="SM00471"/>
    </source>
</evidence>
<evidence type="ECO:0000256" key="4">
    <source>
        <dbReference type="ARBA" id="ARBA00011738"/>
    </source>
</evidence>
<feature type="domain" description="HD/PDEase" evidence="8">
    <location>
        <begin position="36"/>
        <end position="154"/>
    </location>
</feature>
<dbReference type="SUPFAM" id="SSF109604">
    <property type="entry name" value="HD-domain/PDEase-like"/>
    <property type="match status" value="1"/>
</dbReference>
<dbReference type="CDD" id="cd00077">
    <property type="entry name" value="HDc"/>
    <property type="match status" value="1"/>
</dbReference>
<reference evidence="9 10" key="1">
    <citation type="submission" date="2019-05" db="EMBL/GenBank/DDBJ databases">
        <title>Genomes sequences of two Nocardia cyriacigeorgica environmental isolates, type strains Nocardia asteroides ATCC 19247 and Nocardia cyriacigeorgica DSM 44484.</title>
        <authorList>
            <person name="Vautrin F."/>
            <person name="Bergeron E."/>
            <person name="Dubost A."/>
            <person name="Abrouk D."/>
            <person name="Rodriguez Nava V."/>
            <person name="Pujic P."/>
        </authorList>
    </citation>
    <scope>NUCLEOTIDE SEQUENCE [LARGE SCALE GENOMIC DNA]</scope>
    <source>
        <strain evidence="9 10">EML 1456</strain>
    </source>
</reference>
<evidence type="ECO:0000256" key="7">
    <source>
        <dbReference type="ARBA" id="ARBA00022801"/>
    </source>
</evidence>
<dbReference type="InterPro" id="IPR003607">
    <property type="entry name" value="HD/PDEase_dom"/>
</dbReference>
<dbReference type="GO" id="GO:0046872">
    <property type="term" value="F:metal ion binding"/>
    <property type="evidence" value="ECO:0007669"/>
    <property type="project" value="UniProtKB-KW"/>
</dbReference>
<comment type="cofactor">
    <cofactor evidence="2">
        <name>Mn(2+)</name>
        <dbReference type="ChEBI" id="CHEBI:29035"/>
    </cofactor>
</comment>
<organism evidence="9 10">
    <name type="scientific">Nocardia cyriacigeorgica</name>
    <dbReference type="NCBI Taxonomy" id="135487"/>
    <lineage>
        <taxon>Bacteria</taxon>
        <taxon>Bacillati</taxon>
        <taxon>Actinomycetota</taxon>
        <taxon>Actinomycetes</taxon>
        <taxon>Mycobacteriales</taxon>
        <taxon>Nocardiaceae</taxon>
        <taxon>Nocardia</taxon>
    </lineage>
</organism>
<evidence type="ECO:0000313" key="9">
    <source>
        <dbReference type="EMBL" id="TLF98228.1"/>
    </source>
</evidence>
<dbReference type="GO" id="GO:0005737">
    <property type="term" value="C:cytoplasm"/>
    <property type="evidence" value="ECO:0007669"/>
    <property type="project" value="TreeGrafter"/>
</dbReference>
<comment type="catalytic activity">
    <reaction evidence="1">
        <text>a 2'-deoxyribonucleoside 5'-phosphate + H2O = a 2'-deoxyribonucleoside + phosphate</text>
        <dbReference type="Rhea" id="RHEA:36167"/>
        <dbReference type="ChEBI" id="CHEBI:15377"/>
        <dbReference type="ChEBI" id="CHEBI:18274"/>
        <dbReference type="ChEBI" id="CHEBI:43474"/>
        <dbReference type="ChEBI" id="CHEBI:65317"/>
        <dbReference type="EC" id="3.1.3.89"/>
    </reaction>
</comment>
<proteinExistence type="predicted"/>
<accession>A0A5R8P7T2</accession>
<evidence type="ECO:0000256" key="5">
    <source>
        <dbReference type="ARBA" id="ARBA00012964"/>
    </source>
</evidence>
<evidence type="ECO:0000256" key="1">
    <source>
        <dbReference type="ARBA" id="ARBA00001638"/>
    </source>
</evidence>
<name>A0A5R8P7T2_9NOCA</name>
<dbReference type="AlphaFoldDB" id="A0A5R8P7T2"/>
<dbReference type="PANTHER" id="PTHR11845:SF13">
    <property type="entry name" value="5'-DEOXYNUCLEOTIDASE HDDC2"/>
    <property type="match status" value="1"/>
</dbReference>
<keyword evidence="6" id="KW-0479">Metal-binding</keyword>
<comment type="cofactor">
    <cofactor evidence="3">
        <name>Co(2+)</name>
        <dbReference type="ChEBI" id="CHEBI:48828"/>
    </cofactor>
</comment>
<dbReference type="Proteomes" id="UP000308349">
    <property type="component" value="Unassembled WGS sequence"/>
</dbReference>
<protein>
    <recommendedName>
        <fullName evidence="5">5'-deoxynucleotidase</fullName>
        <ecNumber evidence="5">3.1.3.89</ecNumber>
    </recommendedName>
</protein>
<comment type="caution">
    <text evidence="9">The sequence shown here is derived from an EMBL/GenBank/DDBJ whole genome shotgun (WGS) entry which is preliminary data.</text>
</comment>
<evidence type="ECO:0000313" key="10">
    <source>
        <dbReference type="Proteomes" id="UP000308349"/>
    </source>
</evidence>
<sequence>MSTDANSAEETVTFAYELGYLKSLPRAGWLRAGITDGESVAAHSWRVAVLAFALAVMEGADAQRAAVLGLFHDIPETRYGDVQASGKAYVTQVPAVEVVADQTAGLPEELAERICSALAEHESAKRPGASLEALCSRDADKLDLLLTAREYQEAGRGAASMDRFIRSMIPLITTTAGKGLAEAALAVPPTAWWDEFARKFGTAAASERPARG</sequence>
<evidence type="ECO:0000256" key="3">
    <source>
        <dbReference type="ARBA" id="ARBA00001941"/>
    </source>
</evidence>
<dbReference type="EMBL" id="VBUU01000036">
    <property type="protein sequence ID" value="TLF98228.1"/>
    <property type="molecule type" value="Genomic_DNA"/>
</dbReference>
<dbReference type="OrthoDB" id="9786155at2"/>
<evidence type="ECO:0000256" key="6">
    <source>
        <dbReference type="ARBA" id="ARBA00022723"/>
    </source>
</evidence>
<dbReference type="Pfam" id="PF13023">
    <property type="entry name" value="HD_3"/>
    <property type="match status" value="1"/>
</dbReference>